<dbReference type="STRING" id="42256.RradSPS_1956"/>
<evidence type="ECO:0000256" key="6">
    <source>
        <dbReference type="ARBA" id="ARBA00022989"/>
    </source>
</evidence>
<keyword evidence="3 9" id="KW-1003">Cell membrane</keyword>
<evidence type="ECO:0000256" key="7">
    <source>
        <dbReference type="ARBA" id="ARBA00023010"/>
    </source>
</evidence>
<dbReference type="HAMAP" id="MF_00422">
    <property type="entry name" value="SecE"/>
    <property type="match status" value="1"/>
</dbReference>
<dbReference type="KEGG" id="rrd:RradSPS_1956"/>
<evidence type="ECO:0000256" key="4">
    <source>
        <dbReference type="ARBA" id="ARBA00022692"/>
    </source>
</evidence>
<dbReference type="NCBIfam" id="TIGR00964">
    <property type="entry name" value="secE_bact"/>
    <property type="match status" value="1"/>
</dbReference>
<organism evidence="11 13">
    <name type="scientific">Rubrobacter radiotolerans</name>
    <name type="common">Arthrobacter radiotolerans</name>
    <dbReference type="NCBI Taxonomy" id="42256"/>
    <lineage>
        <taxon>Bacteria</taxon>
        <taxon>Bacillati</taxon>
        <taxon>Actinomycetota</taxon>
        <taxon>Rubrobacteria</taxon>
        <taxon>Rubrobacterales</taxon>
        <taxon>Rubrobacteraceae</taxon>
        <taxon>Rubrobacter</taxon>
    </lineage>
</organism>
<comment type="function">
    <text evidence="9">Essential subunit of the Sec protein translocation channel SecYEG. Clamps together the 2 halves of SecY. May contact the channel plug during translocation.</text>
</comment>
<comment type="subcellular location">
    <subcellularLocation>
        <location evidence="9">Cell membrane</location>
        <topology evidence="9">Single-pass membrane protein</topology>
    </subcellularLocation>
    <subcellularLocation>
        <location evidence="1">Membrane</location>
    </subcellularLocation>
</comment>
<evidence type="ECO:0000256" key="8">
    <source>
        <dbReference type="ARBA" id="ARBA00023136"/>
    </source>
</evidence>
<keyword evidence="5 9" id="KW-0653">Protein transport</keyword>
<evidence type="ECO:0000256" key="5">
    <source>
        <dbReference type="ARBA" id="ARBA00022927"/>
    </source>
</evidence>
<dbReference type="InterPro" id="IPR005807">
    <property type="entry name" value="SecE_bac"/>
</dbReference>
<feature type="compositionally biased region" description="Polar residues" evidence="10">
    <location>
        <begin position="17"/>
        <end position="28"/>
    </location>
</feature>
<keyword evidence="7 9" id="KW-0811">Translocation</keyword>
<comment type="similarity">
    <text evidence="9">Belongs to the SecE/SEC61-gamma family.</text>
</comment>
<dbReference type="eggNOG" id="COG0690">
    <property type="taxonomic scope" value="Bacteria"/>
</dbReference>
<dbReference type="GO" id="GO:0009306">
    <property type="term" value="P:protein secretion"/>
    <property type="evidence" value="ECO:0007669"/>
    <property type="project" value="UniProtKB-UniRule"/>
</dbReference>
<gene>
    <name evidence="9 12" type="primary">secE</name>
    <name evidence="11" type="ORF">RradSPS_1956</name>
    <name evidence="12" type="ORF">SIL72_11455</name>
</gene>
<keyword evidence="2 9" id="KW-0813">Transport</keyword>
<dbReference type="AlphaFoldDB" id="A0A023X592"/>
<dbReference type="Pfam" id="PF00584">
    <property type="entry name" value="SecE"/>
    <property type="match status" value="1"/>
</dbReference>
<evidence type="ECO:0000256" key="2">
    <source>
        <dbReference type="ARBA" id="ARBA00022448"/>
    </source>
</evidence>
<protein>
    <recommendedName>
        <fullName evidence="9">Protein translocase subunit SecE</fullName>
    </recommendedName>
</protein>
<keyword evidence="8 9" id="KW-0472">Membrane</keyword>
<dbReference type="GO" id="GO:0065002">
    <property type="term" value="P:intracellular protein transmembrane transport"/>
    <property type="evidence" value="ECO:0007669"/>
    <property type="project" value="UniProtKB-UniRule"/>
</dbReference>
<dbReference type="EMBL" id="JAWXXX010000001">
    <property type="protein sequence ID" value="MDX5894642.1"/>
    <property type="molecule type" value="Genomic_DNA"/>
</dbReference>
<keyword evidence="13" id="KW-1185">Reference proteome</keyword>
<dbReference type="GO" id="GO:0043952">
    <property type="term" value="P:protein transport by the Sec complex"/>
    <property type="evidence" value="ECO:0007669"/>
    <property type="project" value="UniProtKB-UniRule"/>
</dbReference>
<dbReference type="HOGENOM" id="CLU_113663_5_3_11"/>
<dbReference type="GO" id="GO:0008320">
    <property type="term" value="F:protein transmembrane transporter activity"/>
    <property type="evidence" value="ECO:0007669"/>
    <property type="project" value="UniProtKB-UniRule"/>
</dbReference>
<reference evidence="12" key="2">
    <citation type="submission" date="2023-11" db="EMBL/GenBank/DDBJ databases">
        <title>MicrobeMod: A computational toolkit for identifying prokaryotic methylation and restriction-modification with nanopore sequencing.</title>
        <authorList>
            <person name="Crits-Christoph A."/>
            <person name="Kang S.C."/>
            <person name="Lee H."/>
            <person name="Ostrov N."/>
        </authorList>
    </citation>
    <scope>NUCLEOTIDE SEQUENCE</scope>
    <source>
        <strain evidence="12">ATCC 51242</strain>
    </source>
</reference>
<evidence type="ECO:0000313" key="12">
    <source>
        <dbReference type="EMBL" id="MDX5894642.1"/>
    </source>
</evidence>
<dbReference type="EMBL" id="CP007514">
    <property type="protein sequence ID" value="AHY47239.1"/>
    <property type="molecule type" value="Genomic_DNA"/>
</dbReference>
<dbReference type="InterPro" id="IPR001901">
    <property type="entry name" value="Translocase_SecE/Sec61-g"/>
</dbReference>
<evidence type="ECO:0000256" key="9">
    <source>
        <dbReference type="HAMAP-Rule" id="MF_00422"/>
    </source>
</evidence>
<dbReference type="Proteomes" id="UP001281130">
    <property type="component" value="Unassembled WGS sequence"/>
</dbReference>
<evidence type="ECO:0000256" key="10">
    <source>
        <dbReference type="SAM" id="MobiDB-lite"/>
    </source>
</evidence>
<name>A0A023X592_RUBRA</name>
<dbReference type="OrthoDB" id="9805743at2"/>
<dbReference type="PANTHER" id="PTHR33910:SF1">
    <property type="entry name" value="PROTEIN TRANSLOCASE SUBUNIT SECE"/>
    <property type="match status" value="1"/>
</dbReference>
<keyword evidence="6 9" id="KW-1133">Transmembrane helix</keyword>
<dbReference type="PANTHER" id="PTHR33910">
    <property type="entry name" value="PROTEIN TRANSLOCASE SUBUNIT SECE"/>
    <property type="match status" value="1"/>
</dbReference>
<dbReference type="Proteomes" id="UP000025229">
    <property type="component" value="Chromosome"/>
</dbReference>
<evidence type="ECO:0000256" key="3">
    <source>
        <dbReference type="ARBA" id="ARBA00022475"/>
    </source>
</evidence>
<comment type="subunit">
    <text evidence="9">Component of the Sec protein translocase complex. Heterotrimer consisting of SecY, SecE and SecG subunits. The heterotrimers can form oligomers, although 1 heterotrimer is thought to be able to translocate proteins. Interacts with the ribosome. Interacts with SecDF, and other proteins may be involved. Interacts with SecA.</text>
</comment>
<evidence type="ECO:0000313" key="13">
    <source>
        <dbReference type="Proteomes" id="UP000025229"/>
    </source>
</evidence>
<feature type="transmembrane region" description="Helical" evidence="9">
    <location>
        <begin position="61"/>
        <end position="80"/>
    </location>
</feature>
<dbReference type="InterPro" id="IPR038379">
    <property type="entry name" value="SecE_sf"/>
</dbReference>
<accession>A0A023X592</accession>
<dbReference type="RefSeq" id="WP_038682365.1">
    <property type="nucleotide sequence ID" value="NZ_CP007514.1"/>
</dbReference>
<evidence type="ECO:0000256" key="1">
    <source>
        <dbReference type="ARBA" id="ARBA00004370"/>
    </source>
</evidence>
<dbReference type="PROSITE" id="PS01067">
    <property type="entry name" value="SECE_SEC61G"/>
    <property type="match status" value="1"/>
</dbReference>
<dbReference type="GO" id="GO:0005886">
    <property type="term" value="C:plasma membrane"/>
    <property type="evidence" value="ECO:0007669"/>
    <property type="project" value="UniProtKB-SubCell"/>
</dbReference>
<dbReference type="Gene3D" id="1.20.5.1030">
    <property type="entry name" value="Preprotein translocase secy subunit"/>
    <property type="match status" value="1"/>
</dbReference>
<evidence type="ECO:0000313" key="11">
    <source>
        <dbReference type="EMBL" id="AHY47239.1"/>
    </source>
</evidence>
<sequence length="90" mass="9881">MAKKQGAQAQEKRAGAKSQQKKGAQTARSGGGGPVKFAKDVRGELRKVNWPNREQLRQSTAIVILVVLFLMAYVAAWDFVFRNVAGFIFG</sequence>
<proteinExistence type="inferred from homology"/>
<reference evidence="11 13" key="1">
    <citation type="submission" date="2014-03" db="EMBL/GenBank/DDBJ databases">
        <title>Complete genome sequence of the Radio-Resistant Rubrobacter radiotolerans RSPS-4.</title>
        <authorList>
            <person name="Egas C.C."/>
            <person name="Barroso C.C."/>
            <person name="Froufe H.J.C."/>
            <person name="Pacheco J.J."/>
            <person name="Albuquerque L.L."/>
            <person name="da Costa M.M.S."/>
        </authorList>
    </citation>
    <scope>NUCLEOTIDE SEQUENCE [LARGE SCALE GENOMIC DNA]</scope>
    <source>
        <strain evidence="11 13">RSPS-4</strain>
    </source>
</reference>
<keyword evidence="4 9" id="KW-0812">Transmembrane</keyword>
<dbReference type="GO" id="GO:0006605">
    <property type="term" value="P:protein targeting"/>
    <property type="evidence" value="ECO:0007669"/>
    <property type="project" value="UniProtKB-UniRule"/>
</dbReference>
<feature type="region of interest" description="Disordered" evidence="10">
    <location>
        <begin position="1"/>
        <end position="37"/>
    </location>
</feature>